<dbReference type="Proteomes" id="UP000199153">
    <property type="component" value="Unassembled WGS sequence"/>
</dbReference>
<dbReference type="STRING" id="287099.SAMN05660413_00626"/>
<proteinExistence type="predicted"/>
<dbReference type="RefSeq" id="WP_139220584.1">
    <property type="nucleotide sequence ID" value="NZ_FOVL01000002.1"/>
</dbReference>
<dbReference type="Gene3D" id="1.25.40.10">
    <property type="entry name" value="Tetratricopeptide repeat domain"/>
    <property type="match status" value="1"/>
</dbReference>
<dbReference type="OrthoDB" id="1411613at2"/>
<gene>
    <name evidence="2" type="ORF">SAMN05660413_00626</name>
</gene>
<evidence type="ECO:0000313" key="3">
    <source>
        <dbReference type="Proteomes" id="UP000199153"/>
    </source>
</evidence>
<feature type="chain" id="PRO_5011647629" description="Tetratricopeptide repeat-containing protein" evidence="1">
    <location>
        <begin position="23"/>
        <end position="306"/>
    </location>
</feature>
<evidence type="ECO:0000313" key="2">
    <source>
        <dbReference type="EMBL" id="SFN34476.1"/>
    </source>
</evidence>
<dbReference type="EMBL" id="FOVL01000002">
    <property type="protein sequence ID" value="SFN34476.1"/>
    <property type="molecule type" value="Genomic_DNA"/>
</dbReference>
<feature type="signal peptide" evidence="1">
    <location>
        <begin position="1"/>
        <end position="22"/>
    </location>
</feature>
<dbReference type="SUPFAM" id="SSF48452">
    <property type="entry name" value="TPR-like"/>
    <property type="match status" value="1"/>
</dbReference>
<keyword evidence="3" id="KW-1185">Reference proteome</keyword>
<accession>A0A1I4Y8U2</accession>
<reference evidence="2 3" key="1">
    <citation type="submission" date="2016-10" db="EMBL/GenBank/DDBJ databases">
        <authorList>
            <person name="de Groot N.N."/>
        </authorList>
    </citation>
    <scope>NUCLEOTIDE SEQUENCE [LARGE SCALE GENOMIC DNA]</scope>
    <source>
        <strain evidence="2 3">DSM 17794</strain>
    </source>
</reference>
<sequence length="306" mass="35711">MKTRLLMLTGIFFMSLVTSAIAQDEKEKNSIGEAVFEEYQKNGIDAALTHYEKLKKEEKENYNWDEWELNNIGYKLMLEEKDMPAAEKIFKYNMKEYPEAANPNDSYADYLIEKGETEEAKKYLKKSIEIAQKSSSEDEKTRILAGSKAKLSKLENKHRQLEFLTGEWVMEQTNYRDGNAIDVPSSTQSITYLPGDAVLRIKHTNAQNNPCCERIIAYDAMDDQFEMAYVNATTPIGIEISKLDIKNIGENKVEMMEEYIQNNEKRMARHEITRNGNDNIEWDVYLQKEDSKEWEKVNQMRFKRKA</sequence>
<name>A0A1I4Y8U2_9FLAO</name>
<protein>
    <recommendedName>
        <fullName evidence="4">Tetratricopeptide repeat-containing protein</fullName>
    </recommendedName>
</protein>
<organism evidence="2 3">
    <name type="scientific">Salegentibacter flavus</name>
    <dbReference type="NCBI Taxonomy" id="287099"/>
    <lineage>
        <taxon>Bacteria</taxon>
        <taxon>Pseudomonadati</taxon>
        <taxon>Bacteroidota</taxon>
        <taxon>Flavobacteriia</taxon>
        <taxon>Flavobacteriales</taxon>
        <taxon>Flavobacteriaceae</taxon>
        <taxon>Salegentibacter</taxon>
    </lineage>
</organism>
<dbReference type="InterPro" id="IPR011990">
    <property type="entry name" value="TPR-like_helical_dom_sf"/>
</dbReference>
<evidence type="ECO:0008006" key="4">
    <source>
        <dbReference type="Google" id="ProtNLM"/>
    </source>
</evidence>
<keyword evidence="1" id="KW-0732">Signal</keyword>
<dbReference type="AlphaFoldDB" id="A0A1I4Y8U2"/>
<evidence type="ECO:0000256" key="1">
    <source>
        <dbReference type="SAM" id="SignalP"/>
    </source>
</evidence>